<evidence type="ECO:0000256" key="1">
    <source>
        <dbReference type="ARBA" id="ARBA00004871"/>
    </source>
</evidence>
<dbReference type="AlphaFoldDB" id="N6X8T8"/>
<dbReference type="SUPFAM" id="SSF53223">
    <property type="entry name" value="Aminoacid dehydrogenase-like, N-terminal domain"/>
    <property type="match status" value="1"/>
</dbReference>
<keyword evidence="6" id="KW-1185">Reference proteome</keyword>
<dbReference type="PANTHER" id="PTHR21089">
    <property type="entry name" value="SHIKIMATE DEHYDROGENASE"/>
    <property type="match status" value="1"/>
</dbReference>
<gene>
    <name evidence="5" type="primary">aroE</name>
    <name evidence="5" type="ORF">HMPREF9004_1473</name>
</gene>
<keyword evidence="5" id="KW-0560">Oxidoreductase</keyword>
<dbReference type="OrthoDB" id="9776868at2"/>
<dbReference type="InterPro" id="IPR036291">
    <property type="entry name" value="NAD(P)-bd_dom_sf"/>
</dbReference>
<proteinExistence type="predicted"/>
<dbReference type="GO" id="GO:0004764">
    <property type="term" value="F:shikimate 3-dehydrogenase (NADP+) activity"/>
    <property type="evidence" value="ECO:0007669"/>
    <property type="project" value="UniProtKB-EC"/>
</dbReference>
<dbReference type="Proteomes" id="UP000013015">
    <property type="component" value="Unassembled WGS sequence"/>
</dbReference>
<comment type="caution">
    <text evidence="5">The sequence shown here is derived from an EMBL/GenBank/DDBJ whole genome shotgun (WGS) entry which is preliminary data.</text>
</comment>
<dbReference type="PATRIC" id="fig|888050.3.peg.1410"/>
<dbReference type="InterPro" id="IPR046346">
    <property type="entry name" value="Aminoacid_DH-like_N_sf"/>
</dbReference>
<accession>N6X8T8</accession>
<dbReference type="RefSeq" id="WP_005963852.1">
    <property type="nucleotide sequence ID" value="NZ_CP040505.1"/>
</dbReference>
<feature type="domain" description="Shikimate dehydrogenase substrate binding N-terminal" evidence="3">
    <location>
        <begin position="6"/>
        <end position="89"/>
    </location>
</feature>
<dbReference type="HOGENOM" id="CLU_044063_1_1_11"/>
<dbReference type="NCBIfam" id="NF001311">
    <property type="entry name" value="PRK00258.1-3"/>
    <property type="match status" value="1"/>
</dbReference>
<evidence type="ECO:0000259" key="4">
    <source>
        <dbReference type="Pfam" id="PF18317"/>
    </source>
</evidence>
<evidence type="ECO:0000256" key="2">
    <source>
        <dbReference type="ARBA" id="ARBA00023141"/>
    </source>
</evidence>
<comment type="pathway">
    <text evidence="1">Metabolic intermediate biosynthesis; chorismate biosynthesis; chorismate from D-erythrose 4-phosphate and phosphoenolpyruvate: step 4/7.</text>
</comment>
<dbReference type="GO" id="GO:0050661">
    <property type="term" value="F:NADP binding"/>
    <property type="evidence" value="ECO:0007669"/>
    <property type="project" value="TreeGrafter"/>
</dbReference>
<dbReference type="EC" id="1.1.1.25" evidence="5"/>
<evidence type="ECO:0000259" key="3">
    <source>
        <dbReference type="Pfam" id="PF08501"/>
    </source>
</evidence>
<dbReference type="GO" id="GO:0009073">
    <property type="term" value="P:aromatic amino acid family biosynthetic process"/>
    <property type="evidence" value="ECO:0007669"/>
    <property type="project" value="UniProtKB-KW"/>
</dbReference>
<keyword evidence="2" id="KW-0057">Aromatic amino acid biosynthesis</keyword>
<dbReference type="SUPFAM" id="SSF51735">
    <property type="entry name" value="NAD(P)-binding Rossmann-fold domains"/>
    <property type="match status" value="1"/>
</dbReference>
<protein>
    <submittedName>
        <fullName evidence="5">Shikimate dehydrogenase</fullName>
        <ecNumber evidence="5">1.1.1.25</ecNumber>
    </submittedName>
</protein>
<dbReference type="Gene3D" id="3.40.50.10860">
    <property type="entry name" value="Leucine Dehydrogenase, chain A, domain 1"/>
    <property type="match status" value="1"/>
</dbReference>
<dbReference type="Pfam" id="PF08501">
    <property type="entry name" value="Shikimate_dh_N"/>
    <property type="match status" value="1"/>
</dbReference>
<dbReference type="GO" id="GO:0009423">
    <property type="term" value="P:chorismate biosynthetic process"/>
    <property type="evidence" value="ECO:0007669"/>
    <property type="project" value="TreeGrafter"/>
</dbReference>
<dbReference type="Pfam" id="PF18317">
    <property type="entry name" value="SDH_C"/>
    <property type="match status" value="1"/>
</dbReference>
<name>N6X8T8_9ACTO</name>
<dbReference type="InterPro" id="IPR041121">
    <property type="entry name" value="SDH_C"/>
</dbReference>
<dbReference type="GO" id="GO:0005829">
    <property type="term" value="C:cytosol"/>
    <property type="evidence" value="ECO:0007669"/>
    <property type="project" value="TreeGrafter"/>
</dbReference>
<dbReference type="InterPro" id="IPR013708">
    <property type="entry name" value="Shikimate_DH-bd_N"/>
</dbReference>
<dbReference type="PANTHER" id="PTHR21089:SF1">
    <property type="entry name" value="BIFUNCTIONAL 3-DEHYDROQUINATE DEHYDRATASE_SHIKIMATE DEHYDROGENASE, CHLOROPLASTIC"/>
    <property type="match status" value="1"/>
</dbReference>
<dbReference type="eggNOG" id="COG0169">
    <property type="taxonomic scope" value="Bacteria"/>
</dbReference>
<keyword evidence="2" id="KW-0028">Amino-acid biosynthesis</keyword>
<evidence type="ECO:0000313" key="5">
    <source>
        <dbReference type="EMBL" id="ENO17563.1"/>
    </source>
</evidence>
<dbReference type="STRING" id="888050.HMPREF9004_1473"/>
<organism evidence="5 6">
    <name type="scientific">Schaalia cardiffensis F0333</name>
    <dbReference type="NCBI Taxonomy" id="888050"/>
    <lineage>
        <taxon>Bacteria</taxon>
        <taxon>Bacillati</taxon>
        <taxon>Actinomycetota</taxon>
        <taxon>Actinomycetes</taxon>
        <taxon>Actinomycetales</taxon>
        <taxon>Actinomycetaceae</taxon>
        <taxon>Schaalia</taxon>
    </lineage>
</organism>
<evidence type="ECO:0000313" key="6">
    <source>
        <dbReference type="Proteomes" id="UP000013015"/>
    </source>
</evidence>
<dbReference type="GO" id="GO:0019632">
    <property type="term" value="P:shikimate metabolic process"/>
    <property type="evidence" value="ECO:0007669"/>
    <property type="project" value="TreeGrafter"/>
</dbReference>
<feature type="domain" description="SDH C-terminal" evidence="4">
    <location>
        <begin position="244"/>
        <end position="271"/>
    </location>
</feature>
<dbReference type="Gene3D" id="3.40.50.720">
    <property type="entry name" value="NAD(P)-binding Rossmann-like Domain"/>
    <property type="match status" value="1"/>
</dbReference>
<dbReference type="InterPro" id="IPR022893">
    <property type="entry name" value="Shikimate_DH_fam"/>
</dbReference>
<dbReference type="EMBL" id="AQHZ01000024">
    <property type="protein sequence ID" value="ENO17563.1"/>
    <property type="molecule type" value="Genomic_DNA"/>
</dbReference>
<sequence>MPWAAVIGSPIKHSLSPQLHRAAWRSLGLGEGWRYERYETSVEALPQLVNSIDADCLGLSVTMPCKQAIIPLLDIVDPMAAAVGSVNTLIPSQGLLTGFNTDVHGIVSAIREARSPRGLGEARRATILGAGATAASALAALGELGITSSTVAARRFAGPGSILAAASRLGVEIHQVMWADEEAVAESIEASDIVISTLPLGVADELAKRVKIQESQTLLDVVYAPRETGLVRAWNLGGGVIAWGLDMLVHQAHQQVRLMTGRDPDLASMKAGVRQCS</sequence>
<reference evidence="5 6" key="1">
    <citation type="submission" date="2013-03" db="EMBL/GenBank/DDBJ databases">
        <title>Reference genome for the Human Microbiome Project.</title>
        <authorList>
            <person name="Aqrawi P."/>
            <person name="Ayvaz T."/>
            <person name="Bess C."/>
            <person name="Blankenburg K."/>
            <person name="Coyle M."/>
            <person name="Deng J."/>
            <person name="Forbes L."/>
            <person name="Fowler G."/>
            <person name="Francisco L."/>
            <person name="Fu Q."/>
            <person name="Gibbs R."/>
            <person name="Gross S."/>
            <person name="Gubbala S."/>
            <person name="Hale W."/>
            <person name="Hemphill L."/>
            <person name="Highlander S."/>
            <person name="Hirani K."/>
            <person name="Jackson L."/>
            <person name="Jakkamsetti A."/>
            <person name="Javaid M."/>
            <person name="Jayaseelan J.C."/>
            <person name="Jiang H."/>
            <person name="Joshi V."/>
            <person name="Korchina V."/>
            <person name="Kovar C."/>
            <person name="Lara F."/>
            <person name="Lee S."/>
            <person name="Liu Y."/>
            <person name="Mata R."/>
            <person name="Mathew T."/>
            <person name="Munidasa M."/>
            <person name="Muzny D."/>
            <person name="Nazareth L."/>
            <person name="Ngo R."/>
            <person name="Nguyen L."/>
            <person name="Nguyen N."/>
            <person name="Okwuonu G."/>
            <person name="Ongeri F."/>
            <person name="Palculict T."/>
            <person name="Patil S."/>
            <person name="Petrosino J."/>
            <person name="Pham C."/>
            <person name="Pham P."/>
            <person name="Pu L.-L."/>
            <person name="Qin X."/>
            <person name="Qu J."/>
            <person name="Reid J."/>
            <person name="Ross M."/>
            <person name="Ruth R."/>
            <person name="Saada N."/>
            <person name="San Lucas F."/>
            <person name="Santibanez J."/>
            <person name="Shang Y."/>
            <person name="Simmons D."/>
            <person name="Song X.-Z."/>
            <person name="Tang L.-Y."/>
            <person name="Thornton R."/>
            <person name="Warren J."/>
            <person name="Weissenberger G."/>
            <person name="Wilczek-Boney K."/>
            <person name="Worley K."/>
            <person name="Youmans B."/>
            <person name="Zhang J."/>
            <person name="Zhang L."/>
            <person name="Zhao Z."/>
            <person name="Zhou C."/>
            <person name="Zhu D."/>
            <person name="Zhu Y."/>
        </authorList>
    </citation>
    <scope>NUCLEOTIDE SEQUENCE [LARGE SCALE GENOMIC DNA]</scope>
    <source>
        <strain evidence="5 6">F0333</strain>
    </source>
</reference>